<evidence type="ECO:0000313" key="2">
    <source>
        <dbReference type="Proteomes" id="UP000249547"/>
    </source>
</evidence>
<proteinExistence type="predicted"/>
<dbReference type="AlphaFoldDB" id="A0A327QMD9"/>
<dbReference type="Proteomes" id="UP000249547">
    <property type="component" value="Unassembled WGS sequence"/>
</dbReference>
<keyword evidence="2" id="KW-1185">Reference proteome</keyword>
<gene>
    <name evidence="1" type="ORF">LX64_02589</name>
</gene>
<dbReference type="RefSeq" id="WP_158538608.1">
    <property type="nucleotide sequence ID" value="NZ_QLLL01000004.1"/>
</dbReference>
<organism evidence="1 2">
    <name type="scientific">Chitinophaga skermanii</name>
    <dbReference type="NCBI Taxonomy" id="331697"/>
    <lineage>
        <taxon>Bacteria</taxon>
        <taxon>Pseudomonadati</taxon>
        <taxon>Bacteroidota</taxon>
        <taxon>Chitinophagia</taxon>
        <taxon>Chitinophagales</taxon>
        <taxon>Chitinophagaceae</taxon>
        <taxon>Chitinophaga</taxon>
    </lineage>
</organism>
<evidence type="ECO:0000313" key="1">
    <source>
        <dbReference type="EMBL" id="RAJ05431.1"/>
    </source>
</evidence>
<protein>
    <submittedName>
        <fullName evidence="1">Uncharacterized protein</fullName>
    </submittedName>
</protein>
<reference evidence="1 2" key="1">
    <citation type="submission" date="2018-06" db="EMBL/GenBank/DDBJ databases">
        <title>Genomic Encyclopedia of Archaeal and Bacterial Type Strains, Phase II (KMG-II): from individual species to whole genera.</title>
        <authorList>
            <person name="Goeker M."/>
        </authorList>
    </citation>
    <scope>NUCLEOTIDE SEQUENCE [LARGE SCALE GENOMIC DNA]</scope>
    <source>
        <strain evidence="1 2">DSM 23857</strain>
    </source>
</reference>
<sequence length="58" mass="6999">MFKYYKSETIDKSIEEAYQNFLQKYMKKDKDGNWVRIEDKWTKDKKGNFTANKPKKGG</sequence>
<name>A0A327QMD9_9BACT</name>
<comment type="caution">
    <text evidence="1">The sequence shown here is derived from an EMBL/GenBank/DDBJ whole genome shotgun (WGS) entry which is preliminary data.</text>
</comment>
<dbReference type="EMBL" id="QLLL01000004">
    <property type="protein sequence ID" value="RAJ05431.1"/>
    <property type="molecule type" value="Genomic_DNA"/>
</dbReference>
<accession>A0A327QMD9</accession>